<evidence type="ECO:0000313" key="1">
    <source>
        <dbReference type="EMBL" id="KAJ7044380.1"/>
    </source>
</evidence>
<organism evidence="1 2">
    <name type="scientific">Mycena alexandri</name>
    <dbReference type="NCBI Taxonomy" id="1745969"/>
    <lineage>
        <taxon>Eukaryota</taxon>
        <taxon>Fungi</taxon>
        <taxon>Dikarya</taxon>
        <taxon>Basidiomycota</taxon>
        <taxon>Agaricomycotina</taxon>
        <taxon>Agaricomycetes</taxon>
        <taxon>Agaricomycetidae</taxon>
        <taxon>Agaricales</taxon>
        <taxon>Marasmiineae</taxon>
        <taxon>Mycenaceae</taxon>
        <taxon>Mycena</taxon>
    </lineage>
</organism>
<proteinExistence type="predicted"/>
<dbReference type="Proteomes" id="UP001218188">
    <property type="component" value="Unassembled WGS sequence"/>
</dbReference>
<sequence length="93" mass="10595">YWSLDPSGVDRLSTEEATQLGFPSFQLTTRVHGYSWDTSVYAGLRQFHKAKGFDPDSQDVARHLGCPLYQLSRDMDPLLAYGEWANILFHSDI</sequence>
<name>A0AAD6TFR7_9AGAR</name>
<feature type="non-terminal residue" evidence="1">
    <location>
        <position position="1"/>
    </location>
</feature>
<keyword evidence="2" id="KW-1185">Reference proteome</keyword>
<accession>A0AAD6TFR7</accession>
<comment type="caution">
    <text evidence="1">The sequence shown here is derived from an EMBL/GenBank/DDBJ whole genome shotgun (WGS) entry which is preliminary data.</text>
</comment>
<gene>
    <name evidence="1" type="ORF">C8F04DRAFT_942366</name>
</gene>
<dbReference type="EMBL" id="JARJCM010000007">
    <property type="protein sequence ID" value="KAJ7044380.1"/>
    <property type="molecule type" value="Genomic_DNA"/>
</dbReference>
<evidence type="ECO:0000313" key="2">
    <source>
        <dbReference type="Proteomes" id="UP001218188"/>
    </source>
</evidence>
<reference evidence="1" key="1">
    <citation type="submission" date="2023-03" db="EMBL/GenBank/DDBJ databases">
        <title>Massive genome expansion in bonnet fungi (Mycena s.s.) driven by repeated elements and novel gene families across ecological guilds.</title>
        <authorList>
            <consortium name="Lawrence Berkeley National Laboratory"/>
            <person name="Harder C.B."/>
            <person name="Miyauchi S."/>
            <person name="Viragh M."/>
            <person name="Kuo A."/>
            <person name="Thoen E."/>
            <person name="Andreopoulos B."/>
            <person name="Lu D."/>
            <person name="Skrede I."/>
            <person name="Drula E."/>
            <person name="Henrissat B."/>
            <person name="Morin E."/>
            <person name="Kohler A."/>
            <person name="Barry K."/>
            <person name="LaButti K."/>
            <person name="Morin E."/>
            <person name="Salamov A."/>
            <person name="Lipzen A."/>
            <person name="Mereny Z."/>
            <person name="Hegedus B."/>
            <person name="Baldrian P."/>
            <person name="Stursova M."/>
            <person name="Weitz H."/>
            <person name="Taylor A."/>
            <person name="Grigoriev I.V."/>
            <person name="Nagy L.G."/>
            <person name="Martin F."/>
            <person name="Kauserud H."/>
        </authorList>
    </citation>
    <scope>NUCLEOTIDE SEQUENCE</scope>
    <source>
        <strain evidence="1">CBHHK200</strain>
    </source>
</reference>
<protein>
    <submittedName>
        <fullName evidence="1">Uncharacterized protein</fullName>
    </submittedName>
</protein>
<dbReference type="AlphaFoldDB" id="A0AAD6TFR7"/>